<name>A0AAV5BX68_ELECO</name>
<keyword evidence="2" id="KW-1133">Transmembrane helix</keyword>
<organism evidence="3 4">
    <name type="scientific">Eleusine coracana subsp. coracana</name>
    <dbReference type="NCBI Taxonomy" id="191504"/>
    <lineage>
        <taxon>Eukaryota</taxon>
        <taxon>Viridiplantae</taxon>
        <taxon>Streptophyta</taxon>
        <taxon>Embryophyta</taxon>
        <taxon>Tracheophyta</taxon>
        <taxon>Spermatophyta</taxon>
        <taxon>Magnoliopsida</taxon>
        <taxon>Liliopsida</taxon>
        <taxon>Poales</taxon>
        <taxon>Poaceae</taxon>
        <taxon>PACMAD clade</taxon>
        <taxon>Chloridoideae</taxon>
        <taxon>Cynodonteae</taxon>
        <taxon>Eleusininae</taxon>
        <taxon>Eleusine</taxon>
    </lineage>
</organism>
<reference evidence="3" key="2">
    <citation type="submission" date="2021-12" db="EMBL/GenBank/DDBJ databases">
        <title>Resequencing data analysis of finger millet.</title>
        <authorList>
            <person name="Hatakeyama M."/>
            <person name="Aluri S."/>
            <person name="Balachadran M.T."/>
            <person name="Sivarajan S.R."/>
            <person name="Poveda L."/>
            <person name="Shimizu-Inatsugi R."/>
            <person name="Schlapbach R."/>
            <person name="Sreeman S.M."/>
            <person name="Shimizu K.K."/>
        </authorList>
    </citation>
    <scope>NUCLEOTIDE SEQUENCE</scope>
</reference>
<evidence type="ECO:0000313" key="3">
    <source>
        <dbReference type="EMBL" id="GJM90989.1"/>
    </source>
</evidence>
<reference evidence="3" key="1">
    <citation type="journal article" date="2018" name="DNA Res.">
        <title>Multiple hybrid de novo genome assembly of finger millet, an orphan allotetraploid crop.</title>
        <authorList>
            <person name="Hatakeyama M."/>
            <person name="Aluri S."/>
            <person name="Balachadran M.T."/>
            <person name="Sivarajan S.R."/>
            <person name="Patrignani A."/>
            <person name="Gruter S."/>
            <person name="Poveda L."/>
            <person name="Shimizu-Inatsugi R."/>
            <person name="Baeten J."/>
            <person name="Francoijs K.J."/>
            <person name="Nataraja K.N."/>
            <person name="Reddy Y.A.N."/>
            <person name="Phadnis S."/>
            <person name="Ravikumar R.L."/>
            <person name="Schlapbach R."/>
            <person name="Sreeman S.M."/>
            <person name="Shimizu K.K."/>
        </authorList>
    </citation>
    <scope>NUCLEOTIDE SEQUENCE</scope>
</reference>
<keyword evidence="2" id="KW-0812">Transmembrane</keyword>
<keyword evidence="1" id="KW-0175">Coiled coil</keyword>
<dbReference type="PANTHER" id="PTHR34360">
    <property type="entry name" value="OS08G0519400 PROTEIN"/>
    <property type="match status" value="1"/>
</dbReference>
<feature type="transmembrane region" description="Helical" evidence="2">
    <location>
        <begin position="40"/>
        <end position="57"/>
    </location>
</feature>
<feature type="coiled-coil region" evidence="1">
    <location>
        <begin position="69"/>
        <end position="96"/>
    </location>
</feature>
<comment type="caution">
    <text evidence="3">The sequence shown here is derived from an EMBL/GenBank/DDBJ whole genome shotgun (WGS) entry which is preliminary data.</text>
</comment>
<sequence>MASNAAVEAVLLLAVALLFPLRFISLALRPRLSAPRRTRSAAGLFAIIALLTVIYAVPDAGIRPGAADADALRSEVEALRLKVARLESILEENTKALNNKASILEEDSKLIEAMEHDIQLLVDGQESTKNTRSISYSADNIKDMEDEVQQLQQEVSKINSNAHTIESLARDAEKRVEALSSEVKKIEDIIAEQWIQIRQFEQAFVLTKMMTSKVHERSKPSMTVYKWPGKDAILKYVSNVDLNGIFLRGASYARSCFSHAHKQFRSFVQAMTDTTTRYLVTRFGKAIRRQSIPDTDRPDVFFLGGSISKRSCLSLPYKQFKNSMSSAQKVHRKVTLTVAVREFGNTTAD</sequence>
<evidence type="ECO:0000313" key="4">
    <source>
        <dbReference type="Proteomes" id="UP001054889"/>
    </source>
</evidence>
<gene>
    <name evidence="3" type="primary">ga07322</name>
    <name evidence="3" type="ORF">PR202_ga07322</name>
</gene>
<keyword evidence="4" id="KW-1185">Reference proteome</keyword>
<evidence type="ECO:0000256" key="2">
    <source>
        <dbReference type="SAM" id="Phobius"/>
    </source>
</evidence>
<protein>
    <submittedName>
        <fullName evidence="3">Uncharacterized protein</fullName>
    </submittedName>
</protein>
<dbReference type="EMBL" id="BQKI01000003">
    <property type="protein sequence ID" value="GJM90989.1"/>
    <property type="molecule type" value="Genomic_DNA"/>
</dbReference>
<keyword evidence="2" id="KW-0472">Membrane</keyword>
<dbReference type="Proteomes" id="UP001054889">
    <property type="component" value="Unassembled WGS sequence"/>
</dbReference>
<accession>A0AAV5BX68</accession>
<dbReference type="PANTHER" id="PTHR34360:SF2">
    <property type="entry name" value="MYOSIN HEAVY CHAIN-LIKE PROTEIN"/>
    <property type="match status" value="1"/>
</dbReference>
<feature type="coiled-coil region" evidence="1">
    <location>
        <begin position="134"/>
        <end position="189"/>
    </location>
</feature>
<dbReference type="Gene3D" id="1.10.287.1490">
    <property type="match status" value="1"/>
</dbReference>
<evidence type="ECO:0000256" key="1">
    <source>
        <dbReference type="SAM" id="Coils"/>
    </source>
</evidence>
<proteinExistence type="predicted"/>
<dbReference type="AlphaFoldDB" id="A0AAV5BX68"/>
<feature type="transmembrane region" description="Helical" evidence="2">
    <location>
        <begin position="6"/>
        <end position="28"/>
    </location>
</feature>